<organism evidence="3 4">
    <name type="scientific">Pinctada imbricata</name>
    <name type="common">Atlantic pearl-oyster</name>
    <name type="synonym">Pinctada martensii</name>
    <dbReference type="NCBI Taxonomy" id="66713"/>
    <lineage>
        <taxon>Eukaryota</taxon>
        <taxon>Metazoa</taxon>
        <taxon>Spiralia</taxon>
        <taxon>Lophotrochozoa</taxon>
        <taxon>Mollusca</taxon>
        <taxon>Bivalvia</taxon>
        <taxon>Autobranchia</taxon>
        <taxon>Pteriomorphia</taxon>
        <taxon>Pterioida</taxon>
        <taxon>Pterioidea</taxon>
        <taxon>Pteriidae</taxon>
        <taxon>Pinctada</taxon>
    </lineage>
</organism>
<feature type="compositionally biased region" description="Polar residues" evidence="1">
    <location>
        <begin position="787"/>
        <end position="802"/>
    </location>
</feature>
<dbReference type="InterPro" id="IPR001202">
    <property type="entry name" value="WW_dom"/>
</dbReference>
<dbReference type="PROSITE" id="PS50020">
    <property type="entry name" value="WW_DOMAIN_2"/>
    <property type="match status" value="2"/>
</dbReference>
<feature type="compositionally biased region" description="Basic and acidic residues" evidence="1">
    <location>
        <begin position="448"/>
        <end position="495"/>
    </location>
</feature>
<feature type="compositionally biased region" description="Polar residues" evidence="1">
    <location>
        <begin position="840"/>
        <end position="852"/>
    </location>
</feature>
<feature type="compositionally biased region" description="Basic and acidic residues" evidence="1">
    <location>
        <begin position="830"/>
        <end position="839"/>
    </location>
</feature>
<comment type="caution">
    <text evidence="3">The sequence shown here is derived from an EMBL/GenBank/DDBJ whole genome shotgun (WGS) entry which is preliminary data.</text>
</comment>
<feature type="compositionally biased region" description="Basic and acidic residues" evidence="1">
    <location>
        <begin position="610"/>
        <end position="623"/>
    </location>
</feature>
<dbReference type="SMART" id="SM00456">
    <property type="entry name" value="WW"/>
    <property type="match status" value="2"/>
</dbReference>
<evidence type="ECO:0000256" key="1">
    <source>
        <dbReference type="SAM" id="MobiDB-lite"/>
    </source>
</evidence>
<feature type="compositionally biased region" description="Acidic residues" evidence="1">
    <location>
        <begin position="35"/>
        <end position="52"/>
    </location>
</feature>
<dbReference type="InterPro" id="IPR036020">
    <property type="entry name" value="WW_dom_sf"/>
</dbReference>
<proteinExistence type="predicted"/>
<name>A0AA88YQT0_PINIB</name>
<feature type="compositionally biased region" description="Acidic residues" evidence="1">
    <location>
        <begin position="358"/>
        <end position="367"/>
    </location>
</feature>
<feature type="compositionally biased region" description="Acidic residues" evidence="1">
    <location>
        <begin position="746"/>
        <end position="757"/>
    </location>
</feature>
<feature type="compositionally biased region" description="Basic and acidic residues" evidence="1">
    <location>
        <begin position="368"/>
        <end position="410"/>
    </location>
</feature>
<feature type="region of interest" description="Disordered" evidence="1">
    <location>
        <begin position="433"/>
        <end position="639"/>
    </location>
</feature>
<dbReference type="PANTHER" id="PTHR46697">
    <property type="entry name" value="FORMIN-BINDING PROTEIN 4"/>
    <property type="match status" value="1"/>
</dbReference>
<dbReference type="PANTHER" id="PTHR46697:SF1">
    <property type="entry name" value="FORMIN-BINDING PROTEIN 4"/>
    <property type="match status" value="1"/>
</dbReference>
<reference evidence="3" key="1">
    <citation type="submission" date="2019-08" db="EMBL/GenBank/DDBJ databases">
        <title>The improved chromosome-level genome for the pearl oyster Pinctada fucata martensii using PacBio sequencing and Hi-C.</title>
        <authorList>
            <person name="Zheng Z."/>
        </authorList>
    </citation>
    <scope>NUCLEOTIDE SEQUENCE</scope>
    <source>
        <strain evidence="3">ZZ-2019</strain>
        <tissue evidence="3">Adductor muscle</tissue>
    </source>
</reference>
<sequence length="927" mass="105636">MAELRSRRIISRAYLSPPCETILALEAKYGYSRAEEEDSRDGMDEGNEDEIDQSTQSTPEHLPESTNGLFQDQNPPDIDNKVADFLAEIDALHEDDEEEDARPSFKTEVEIPPPTFQLNPNQQLSKPEEEWERPERVKEVKPATKSSSGKSAYGSMFVKGGSEFVREQTEPSPVKQNTPEVEWPEEPTTVWQQTLDDNTGCNYYWNTVTNEVTWEIPPDFTSYLLKYRDYEETVARLTKEGKVKPAPKQSAEKPKTQPQSAEPMESSSITPQQAEISVSSSTEDKSSKTAKSDKPSKSKSEETVLPDSSNSKGKAPKLVAYFGGSSDESASDSSEDSESSDEEDSKKKEKKKKTKVVEDDESLDIDDIDKALDVALEKKTTEKEKGSRYAKGSKDKKSDREPKSKSLVDALKETIQKKQEVEARRKAAIEEMMARELERRVGPPKRRPTPEEPSLHSNWDSKKVLDYQHGRKRKRSDEYEHSLSRSSREKESRHKHEDRKKHKKDDKDRDRRKEKDDGKKKEKDDHSKKKDKHEEKKRDEKKKHKDKDREERKKDKKKDKERESVEKSDSIEEGKGHSPKKETQEEVKVETESESLKEAAKEEVEEGEVKEEKKPDVDHLKGEDDQEDEETVSQRKAEEKQKAIQLANLKLEASELAELALSKLEFLEVTKKGLSKLQILLIELETRQQDWQAGGLSTEYFLVKLEEANRQLQLYERNAAPPGWSCHWDRRYFYMNKRSGKTQWDYPDDEEEEEEMEGDGKESYPDMEDRNRENSSSVSPPKDNEVDTSISEAKTSRTPSRSTMEELHPTVSSQAVTTHPEPTLSRSKLLHSEHRHKESTYSTDANLVSSSDYGAIVPSDPGPADTTASVVKQTRSEPDELVESSEMHSTALEAEPVSQSTYDYSVATASVLQGQPPPPGTDLEQLL</sequence>
<feature type="compositionally biased region" description="Basic and acidic residues" evidence="1">
    <location>
        <begin position="282"/>
        <end position="302"/>
    </location>
</feature>
<accession>A0AA88YQT0</accession>
<feature type="compositionally biased region" description="Basic and acidic residues" evidence="1">
    <location>
        <begin position="505"/>
        <end position="538"/>
    </location>
</feature>
<dbReference type="AlphaFoldDB" id="A0AA88YQT0"/>
<dbReference type="InterPro" id="IPR053076">
    <property type="entry name" value="WW_domain_protein"/>
</dbReference>
<dbReference type="EMBL" id="VSWD01000005">
    <property type="protein sequence ID" value="KAK3102426.1"/>
    <property type="molecule type" value="Genomic_DNA"/>
</dbReference>
<dbReference type="Gene3D" id="2.20.70.10">
    <property type="match status" value="2"/>
</dbReference>
<feature type="compositionally biased region" description="Basic and acidic residues" evidence="1">
    <location>
        <begin position="547"/>
        <end position="602"/>
    </location>
</feature>
<feature type="compositionally biased region" description="Low complexity" evidence="1">
    <location>
        <begin position="178"/>
        <end position="189"/>
    </location>
</feature>
<feature type="compositionally biased region" description="Acidic residues" evidence="1">
    <location>
        <begin position="329"/>
        <end position="343"/>
    </location>
</feature>
<feature type="region of interest" description="Disordered" evidence="1">
    <location>
        <begin position="29"/>
        <end position="79"/>
    </location>
</feature>
<dbReference type="CDD" id="cd00201">
    <property type="entry name" value="WW"/>
    <property type="match status" value="2"/>
</dbReference>
<feature type="compositionally biased region" description="Basic and acidic residues" evidence="1">
    <location>
        <begin position="133"/>
        <end position="142"/>
    </location>
</feature>
<feature type="compositionally biased region" description="Basic and acidic residues" evidence="1">
    <location>
        <begin position="758"/>
        <end position="773"/>
    </location>
</feature>
<feature type="region of interest" description="Disordered" evidence="1">
    <location>
        <begin position="238"/>
        <end position="410"/>
    </location>
</feature>
<feature type="region of interest" description="Disordered" evidence="1">
    <location>
        <begin position="741"/>
        <end position="898"/>
    </location>
</feature>
<evidence type="ECO:0000313" key="3">
    <source>
        <dbReference type="EMBL" id="KAK3102426.1"/>
    </source>
</evidence>
<feature type="domain" description="WW" evidence="2">
    <location>
        <begin position="718"/>
        <end position="749"/>
    </location>
</feature>
<keyword evidence="4" id="KW-1185">Reference proteome</keyword>
<gene>
    <name evidence="3" type="ORF">FSP39_011307</name>
</gene>
<feature type="compositionally biased region" description="Polar residues" evidence="1">
    <location>
        <begin position="256"/>
        <end position="276"/>
    </location>
</feature>
<protein>
    <recommendedName>
        <fullName evidence="2">WW domain-containing protein</fullName>
    </recommendedName>
</protein>
<dbReference type="Proteomes" id="UP001186944">
    <property type="component" value="Unassembled WGS sequence"/>
</dbReference>
<feature type="compositionally biased region" description="Polar residues" evidence="1">
    <location>
        <begin position="116"/>
        <end position="125"/>
    </location>
</feature>
<evidence type="ECO:0000259" key="2">
    <source>
        <dbReference type="PROSITE" id="PS50020"/>
    </source>
</evidence>
<dbReference type="SUPFAM" id="SSF51045">
    <property type="entry name" value="WW domain"/>
    <property type="match status" value="2"/>
</dbReference>
<evidence type="ECO:0000313" key="4">
    <source>
        <dbReference type="Proteomes" id="UP001186944"/>
    </source>
</evidence>
<feature type="compositionally biased region" description="Polar residues" evidence="1">
    <location>
        <begin position="53"/>
        <end position="74"/>
    </location>
</feature>
<feature type="region of interest" description="Disordered" evidence="1">
    <location>
        <begin position="93"/>
        <end position="189"/>
    </location>
</feature>
<feature type="domain" description="WW" evidence="2">
    <location>
        <begin position="191"/>
        <end position="219"/>
    </location>
</feature>